<proteinExistence type="predicted"/>
<dbReference type="InterPro" id="IPR016166">
    <property type="entry name" value="FAD-bd_PCMH"/>
</dbReference>
<dbReference type="SUPFAM" id="SSF56176">
    <property type="entry name" value="FAD-binding/transporter-associated domain-like"/>
    <property type="match status" value="1"/>
</dbReference>
<evidence type="ECO:0000256" key="3">
    <source>
        <dbReference type="ARBA" id="ARBA00022827"/>
    </source>
</evidence>
<dbReference type="Pfam" id="PF02913">
    <property type="entry name" value="FAD-oxidase_C"/>
    <property type="match status" value="1"/>
</dbReference>
<dbReference type="InterPro" id="IPR004113">
    <property type="entry name" value="FAD-bd_oxidored_4_C"/>
</dbReference>
<dbReference type="GO" id="GO:0005739">
    <property type="term" value="C:mitochondrion"/>
    <property type="evidence" value="ECO:0007669"/>
    <property type="project" value="TreeGrafter"/>
</dbReference>
<evidence type="ECO:0000256" key="2">
    <source>
        <dbReference type="ARBA" id="ARBA00022630"/>
    </source>
</evidence>
<dbReference type="AlphaFoldDB" id="A0A9P9E6L7"/>
<dbReference type="Gene3D" id="3.30.465.10">
    <property type="match status" value="1"/>
</dbReference>
<organism evidence="6 7">
    <name type="scientific">Dactylonectria estremocensis</name>
    <dbReference type="NCBI Taxonomy" id="1079267"/>
    <lineage>
        <taxon>Eukaryota</taxon>
        <taxon>Fungi</taxon>
        <taxon>Dikarya</taxon>
        <taxon>Ascomycota</taxon>
        <taxon>Pezizomycotina</taxon>
        <taxon>Sordariomycetes</taxon>
        <taxon>Hypocreomycetidae</taxon>
        <taxon>Hypocreales</taxon>
        <taxon>Nectriaceae</taxon>
        <taxon>Dactylonectria</taxon>
    </lineage>
</organism>
<dbReference type="InterPro" id="IPR006094">
    <property type="entry name" value="Oxid_FAD_bind_N"/>
</dbReference>
<dbReference type="InterPro" id="IPR016170">
    <property type="entry name" value="Cytok_DH_C_sf"/>
</dbReference>
<dbReference type="InterPro" id="IPR016164">
    <property type="entry name" value="FAD-linked_Oxase-like_C"/>
</dbReference>
<dbReference type="Pfam" id="PF01565">
    <property type="entry name" value="FAD_binding_4"/>
    <property type="match status" value="1"/>
</dbReference>
<evidence type="ECO:0000256" key="4">
    <source>
        <dbReference type="ARBA" id="ARBA00023002"/>
    </source>
</evidence>
<protein>
    <recommendedName>
        <fullName evidence="5">FAD-binding PCMH-type domain-containing protein</fullName>
    </recommendedName>
</protein>
<name>A0A9P9E6L7_9HYPO</name>
<dbReference type="InterPro" id="IPR016171">
    <property type="entry name" value="Vanillyl_alc_oxidase_C-sub2"/>
</dbReference>
<dbReference type="GO" id="GO:0071949">
    <property type="term" value="F:FAD binding"/>
    <property type="evidence" value="ECO:0007669"/>
    <property type="project" value="InterPro"/>
</dbReference>
<evidence type="ECO:0000256" key="1">
    <source>
        <dbReference type="ARBA" id="ARBA00001974"/>
    </source>
</evidence>
<dbReference type="InterPro" id="IPR016167">
    <property type="entry name" value="FAD-bd_PCMH_sub1"/>
</dbReference>
<feature type="domain" description="FAD-binding PCMH-type" evidence="5">
    <location>
        <begin position="51"/>
        <end position="244"/>
    </location>
</feature>
<sequence>MASKRVLPQGVTEATLHDFFEHVEGILGKENVSRDNTTGALEGLNGDHAYIDPFATGHLRTANGAARPNSPEQVSAVLKAANQFKIPLWTFSRGKNLGYGGSAPLVDGSVILDLHRMNKIIELNEQYAYAILEPGVSFLDLYDAIQERGLKLWMSAPGIGWGSVLGNCLDRGYGHGVTGEHSQNQCGLEVVTPIGEILRSGMGAMSDSKLWPLHKGGFGPSIDGLFFQSNLGVVTKIGVHLCPAPEAFMTCEVSVYKREDLGPLTALLSDLYRKRIIGNAPSITDVYRQCLRSKDPNVLERVMPFVLQARALPKKLKEEIRVEQGWGHWLAFFALFGTTEVVPAQLASIKRAILEIPGAKITTTSWPGVPGEALKASVMGEHEIPQSGVPTMQTLRRFFGDGSGRGHVTFSPILPPAAKEVNSYYMEAEDILDEEDANNFGDIHITERFIYAISLINFLPNQAQKVRRTFRKLFDLAAKQGYTEYRTHLDFMDDVAAQLDFNGHALRKYTTLLKDATDPHGILSPGKSGIWPSNSGFRKPSETPLIDLNGC</sequence>
<keyword evidence="2" id="KW-0285">Flavoprotein</keyword>
<dbReference type="Gene3D" id="1.10.45.10">
    <property type="entry name" value="Vanillyl-alcohol Oxidase, Chain A, domain 4"/>
    <property type="match status" value="1"/>
</dbReference>
<evidence type="ECO:0000313" key="6">
    <source>
        <dbReference type="EMBL" id="KAH7131737.1"/>
    </source>
</evidence>
<dbReference type="OrthoDB" id="5332616at2759"/>
<evidence type="ECO:0000313" key="7">
    <source>
        <dbReference type="Proteomes" id="UP000717696"/>
    </source>
</evidence>
<dbReference type="PANTHER" id="PTHR11748:SF114">
    <property type="entry name" value="ARYL-ALCOHOL OXIDASE VANILLYL-ALCOHOL OXIDASE (AFU_ORTHOLOGUE AFUA_3G09500)-RELATED"/>
    <property type="match status" value="1"/>
</dbReference>
<accession>A0A9P9E6L7</accession>
<dbReference type="PANTHER" id="PTHR11748">
    <property type="entry name" value="D-LACTATE DEHYDROGENASE"/>
    <property type="match status" value="1"/>
</dbReference>
<comment type="caution">
    <text evidence="6">The sequence shown here is derived from an EMBL/GenBank/DDBJ whole genome shotgun (WGS) entry which is preliminary data.</text>
</comment>
<dbReference type="GO" id="GO:1903457">
    <property type="term" value="P:lactate catabolic process"/>
    <property type="evidence" value="ECO:0007669"/>
    <property type="project" value="TreeGrafter"/>
</dbReference>
<dbReference type="PROSITE" id="PS51387">
    <property type="entry name" value="FAD_PCMH"/>
    <property type="match status" value="1"/>
</dbReference>
<dbReference type="GO" id="GO:0004458">
    <property type="term" value="F:D-lactate dehydrogenase (cytochrome) activity"/>
    <property type="evidence" value="ECO:0007669"/>
    <property type="project" value="TreeGrafter"/>
</dbReference>
<dbReference type="Proteomes" id="UP000717696">
    <property type="component" value="Unassembled WGS sequence"/>
</dbReference>
<dbReference type="InterPro" id="IPR036318">
    <property type="entry name" value="FAD-bd_PCMH-like_sf"/>
</dbReference>
<dbReference type="Gene3D" id="3.30.43.10">
    <property type="entry name" value="Uridine Diphospho-n-acetylenolpyruvylglucosamine Reductase, domain 2"/>
    <property type="match status" value="1"/>
</dbReference>
<reference evidence="6" key="1">
    <citation type="journal article" date="2021" name="Nat. Commun.">
        <title>Genetic determinants of endophytism in the Arabidopsis root mycobiome.</title>
        <authorList>
            <person name="Mesny F."/>
            <person name="Miyauchi S."/>
            <person name="Thiergart T."/>
            <person name="Pickel B."/>
            <person name="Atanasova L."/>
            <person name="Karlsson M."/>
            <person name="Huettel B."/>
            <person name="Barry K.W."/>
            <person name="Haridas S."/>
            <person name="Chen C."/>
            <person name="Bauer D."/>
            <person name="Andreopoulos W."/>
            <person name="Pangilinan J."/>
            <person name="LaButti K."/>
            <person name="Riley R."/>
            <person name="Lipzen A."/>
            <person name="Clum A."/>
            <person name="Drula E."/>
            <person name="Henrissat B."/>
            <person name="Kohler A."/>
            <person name="Grigoriev I.V."/>
            <person name="Martin F.M."/>
            <person name="Hacquard S."/>
        </authorList>
    </citation>
    <scope>NUCLEOTIDE SEQUENCE</scope>
    <source>
        <strain evidence="6">MPI-CAGE-AT-0021</strain>
    </source>
</reference>
<keyword evidence="7" id="KW-1185">Reference proteome</keyword>
<gene>
    <name evidence="6" type="ORF">B0J13DRAFT_642617</name>
</gene>
<keyword evidence="3" id="KW-0274">FAD</keyword>
<evidence type="ECO:0000259" key="5">
    <source>
        <dbReference type="PROSITE" id="PS51387"/>
    </source>
</evidence>
<keyword evidence="4" id="KW-0560">Oxidoreductase</keyword>
<dbReference type="EMBL" id="JAGMUU010000019">
    <property type="protein sequence ID" value="KAH7131737.1"/>
    <property type="molecule type" value="Genomic_DNA"/>
</dbReference>
<dbReference type="InterPro" id="IPR016169">
    <property type="entry name" value="FAD-bd_PCMH_sub2"/>
</dbReference>
<dbReference type="SUPFAM" id="SSF55103">
    <property type="entry name" value="FAD-linked oxidases, C-terminal domain"/>
    <property type="match status" value="1"/>
</dbReference>
<dbReference type="GO" id="GO:0008720">
    <property type="term" value="F:D-lactate dehydrogenase (NAD+) activity"/>
    <property type="evidence" value="ECO:0007669"/>
    <property type="project" value="TreeGrafter"/>
</dbReference>
<dbReference type="Gene3D" id="3.40.462.10">
    <property type="entry name" value="FAD-linked oxidases, C-terminal domain"/>
    <property type="match status" value="1"/>
</dbReference>
<comment type="cofactor">
    <cofactor evidence="1">
        <name>FAD</name>
        <dbReference type="ChEBI" id="CHEBI:57692"/>
    </cofactor>
</comment>